<dbReference type="RefSeq" id="XP_018469028.1">
    <property type="nucleotide sequence ID" value="XM_018613526.2"/>
</dbReference>
<reference evidence="2" key="2">
    <citation type="submission" date="2025-08" db="UniProtKB">
        <authorList>
            <consortium name="RefSeq"/>
        </authorList>
    </citation>
    <scope>IDENTIFICATION</scope>
    <source>
        <tissue evidence="2">Leaf</tissue>
    </source>
</reference>
<proteinExistence type="predicted"/>
<name>A0A6J0MAL7_RAPSA</name>
<dbReference type="AlphaFoldDB" id="A0A6J0MAL7"/>
<sequence>MALMVTVSRPLRFRPPPGLPRDAVYLLSPLQILNTSVKLSLQEFTQTFVLMLACPTMVTKFNGGGAPLVSDGDTLFAYGIYCRGKDWSSLRSYLDLPHTILQLEENSLVYVTC</sequence>
<evidence type="ECO:0000313" key="1">
    <source>
        <dbReference type="Proteomes" id="UP000504610"/>
    </source>
</evidence>
<protein>
    <submittedName>
        <fullName evidence="2">Uncharacterized protein LOC108840697</fullName>
    </submittedName>
</protein>
<dbReference type="OrthoDB" id="10511860at2759"/>
<gene>
    <name evidence="2" type="primary">LOC108840697</name>
</gene>
<keyword evidence="1" id="KW-1185">Reference proteome</keyword>
<reference evidence="1" key="1">
    <citation type="journal article" date="2019" name="Database">
        <title>The radish genome database (RadishGD): an integrated information resource for radish genomics.</title>
        <authorList>
            <person name="Yu H.J."/>
            <person name="Baek S."/>
            <person name="Lee Y.J."/>
            <person name="Cho A."/>
            <person name="Mun J.H."/>
        </authorList>
    </citation>
    <scope>NUCLEOTIDE SEQUENCE [LARGE SCALE GENOMIC DNA]</scope>
    <source>
        <strain evidence="1">cv. WK10039</strain>
    </source>
</reference>
<accession>A0A6J0MAL7</accession>
<organism evidence="1 2">
    <name type="scientific">Raphanus sativus</name>
    <name type="common">Radish</name>
    <name type="synonym">Raphanus raphanistrum var. sativus</name>
    <dbReference type="NCBI Taxonomy" id="3726"/>
    <lineage>
        <taxon>Eukaryota</taxon>
        <taxon>Viridiplantae</taxon>
        <taxon>Streptophyta</taxon>
        <taxon>Embryophyta</taxon>
        <taxon>Tracheophyta</taxon>
        <taxon>Spermatophyta</taxon>
        <taxon>Magnoliopsida</taxon>
        <taxon>eudicotyledons</taxon>
        <taxon>Gunneridae</taxon>
        <taxon>Pentapetalae</taxon>
        <taxon>rosids</taxon>
        <taxon>malvids</taxon>
        <taxon>Brassicales</taxon>
        <taxon>Brassicaceae</taxon>
        <taxon>Brassiceae</taxon>
        <taxon>Raphanus</taxon>
    </lineage>
</organism>
<evidence type="ECO:0000313" key="2">
    <source>
        <dbReference type="RefSeq" id="XP_018469028.1"/>
    </source>
</evidence>
<dbReference type="KEGG" id="rsz:108840697"/>
<dbReference type="GeneID" id="108840697"/>
<dbReference type="Proteomes" id="UP000504610">
    <property type="component" value="Chromosome 2"/>
</dbReference>